<evidence type="ECO:0000313" key="4">
    <source>
        <dbReference type="Proteomes" id="UP001362899"/>
    </source>
</evidence>
<dbReference type="GO" id="GO:0004805">
    <property type="term" value="F:trehalose-phosphatase activity"/>
    <property type="evidence" value="ECO:0007669"/>
    <property type="project" value="TreeGrafter"/>
</dbReference>
<dbReference type="NCBIfam" id="TIGR01484">
    <property type="entry name" value="HAD-SF-IIB"/>
    <property type="match status" value="1"/>
</dbReference>
<dbReference type="SUPFAM" id="SSF53756">
    <property type="entry name" value="UDP-Glycosyltransferase/glycogen phosphorylase"/>
    <property type="match status" value="1"/>
</dbReference>
<evidence type="ECO:0000256" key="2">
    <source>
        <dbReference type="ARBA" id="ARBA00006330"/>
    </source>
</evidence>
<dbReference type="InterPro" id="IPR036412">
    <property type="entry name" value="HAD-like_sf"/>
</dbReference>
<evidence type="ECO:0000256" key="1">
    <source>
        <dbReference type="ARBA" id="ARBA00005409"/>
    </source>
</evidence>
<dbReference type="Proteomes" id="UP001362899">
    <property type="component" value="Unassembled WGS sequence"/>
</dbReference>
<keyword evidence="4" id="KW-1185">Reference proteome</keyword>
<dbReference type="Pfam" id="PF02358">
    <property type="entry name" value="Trehalose_PPase"/>
    <property type="match status" value="1"/>
</dbReference>
<comment type="caution">
    <text evidence="3">The sequence shown here is derived from an EMBL/GenBank/DDBJ whole genome shotgun (WGS) entry which is preliminary data.</text>
</comment>
<dbReference type="InterPro" id="IPR006379">
    <property type="entry name" value="HAD-SF_hydro_IIB"/>
</dbReference>
<dbReference type="GO" id="GO:0003825">
    <property type="term" value="F:alpha,alpha-trehalose-phosphate synthase (UDP-forming) activity"/>
    <property type="evidence" value="ECO:0007669"/>
    <property type="project" value="TreeGrafter"/>
</dbReference>
<name>A0AAV5RH04_STABA</name>
<protein>
    <submittedName>
        <fullName evidence="3">Trehalose-phosphatase</fullName>
    </submittedName>
</protein>
<dbReference type="InterPro" id="IPR023214">
    <property type="entry name" value="HAD_sf"/>
</dbReference>
<dbReference type="GO" id="GO:0005992">
    <property type="term" value="P:trehalose biosynthetic process"/>
    <property type="evidence" value="ECO:0007669"/>
    <property type="project" value="InterPro"/>
</dbReference>
<reference evidence="3 4" key="1">
    <citation type="journal article" date="2023" name="Elife">
        <title>Identification of key yeast species and microbe-microbe interactions impacting larval growth of Drosophila in the wild.</title>
        <authorList>
            <person name="Mure A."/>
            <person name="Sugiura Y."/>
            <person name="Maeda R."/>
            <person name="Honda K."/>
            <person name="Sakurai N."/>
            <person name="Takahashi Y."/>
            <person name="Watada M."/>
            <person name="Katoh T."/>
            <person name="Gotoh A."/>
            <person name="Gotoh Y."/>
            <person name="Taniguchi I."/>
            <person name="Nakamura K."/>
            <person name="Hayashi T."/>
            <person name="Katayama T."/>
            <person name="Uemura T."/>
            <person name="Hattori Y."/>
        </authorList>
    </citation>
    <scope>NUCLEOTIDE SEQUENCE [LARGE SCALE GENOMIC DNA]</scope>
    <source>
        <strain evidence="3 4">SB-73</strain>
    </source>
</reference>
<dbReference type="Pfam" id="PF00982">
    <property type="entry name" value="Glyco_transf_20"/>
    <property type="match status" value="1"/>
</dbReference>
<dbReference type="Gene3D" id="3.30.70.1020">
    <property type="entry name" value="Trehalose-6-phosphate phosphatase related protein, domain 2"/>
    <property type="match status" value="1"/>
</dbReference>
<dbReference type="CDD" id="cd03788">
    <property type="entry name" value="GT20_TPS"/>
    <property type="match status" value="1"/>
</dbReference>
<proteinExistence type="inferred from homology"/>
<dbReference type="Gene3D" id="3.40.50.2000">
    <property type="entry name" value="Glycogen Phosphorylase B"/>
    <property type="match status" value="2"/>
</dbReference>
<dbReference type="EMBL" id="BTGC01000003">
    <property type="protein sequence ID" value="GMM50408.1"/>
    <property type="molecule type" value="Genomic_DNA"/>
</dbReference>
<dbReference type="AlphaFoldDB" id="A0AAV5RH04"/>
<dbReference type="PANTHER" id="PTHR10788">
    <property type="entry name" value="TREHALOSE-6-PHOSPHATE SYNTHASE"/>
    <property type="match status" value="1"/>
</dbReference>
<dbReference type="GO" id="GO:0005946">
    <property type="term" value="C:alpha,alpha-trehalose-phosphate synthase complex (UDP-forming)"/>
    <property type="evidence" value="ECO:0007669"/>
    <property type="project" value="TreeGrafter"/>
</dbReference>
<dbReference type="InterPro" id="IPR003337">
    <property type="entry name" value="Trehalose_PPase"/>
</dbReference>
<dbReference type="PANTHER" id="PTHR10788:SF123">
    <property type="entry name" value="TREHALOSE-PHOSPHATASE"/>
    <property type="match status" value="1"/>
</dbReference>
<gene>
    <name evidence="3" type="ORF">DASB73_013660</name>
</gene>
<organism evidence="3 4">
    <name type="scientific">Starmerella bacillaris</name>
    <name type="common">Yeast</name>
    <name type="synonym">Candida zemplinina</name>
    <dbReference type="NCBI Taxonomy" id="1247836"/>
    <lineage>
        <taxon>Eukaryota</taxon>
        <taxon>Fungi</taxon>
        <taxon>Dikarya</taxon>
        <taxon>Ascomycota</taxon>
        <taxon>Saccharomycotina</taxon>
        <taxon>Dipodascomycetes</taxon>
        <taxon>Dipodascales</taxon>
        <taxon>Trichomonascaceae</taxon>
        <taxon>Starmerella</taxon>
    </lineage>
</organism>
<dbReference type="GO" id="GO:0034605">
    <property type="term" value="P:cellular response to heat"/>
    <property type="evidence" value="ECO:0007669"/>
    <property type="project" value="TreeGrafter"/>
</dbReference>
<evidence type="ECO:0000313" key="3">
    <source>
        <dbReference type="EMBL" id="GMM50408.1"/>
    </source>
</evidence>
<sequence length="811" mass="92135">MDFHRTPYLGSLVSLEHLEKYIHPLNAPGTQPVTHVAASPEDVKRAGENVSGRILNVTTNFPVACVSGDDLHIRDRRGLSSLSSMLKFLSDETEWDSLNIAWPGDIEGDEEADKILTEDKKEKFGKLLGPKNIPVWLDGPEWKWREYAERVLWPTLHYSYNLKDLSIEEDANFAAKGYQYYKEFNEKYAEAIIANYREGDIIMIHDLYLLLLPSMLREKLPDALIGLYVHSPFPSSELFRSLPQRVELLTGMLGSTIIGFQSYQYIKHFISATTRITGLESSGNKLITPVGRYVACVDVPFGIDVNHVLERSSSPEVLGIAKEIHNMYGNCKIIVGRDKLDNTQGILQKLRAFLLLLDYYPQWRGKVVFVQITTKTFQFSPSLETQMAQLISYINSRYGDLHYTPIIHFTKHMVQDEYFALLREADVGFFTPLREGASSVAIEYAICQEGRKDSKTAMVLSEFMGISDMLVQGDMGVNPYDPVQVAYNLNAALVSEREVVEQKRLFDTAVQKYNVGSSIVEILSHLVLQDLKHEVKHYTPVADVKTMVDTFKSAERRLICLDYDGTLTPIVRDPAAAVPNERIQRIMKKLCDDPQTTVWIISGRDTVFLDKYWADYNINLSAEHGCYVKWANQSAADPWDNLVSKTDMSWMQVTINVLQSYTERTEGTSVEVKKSAITWHYRKADPDFGRFQASHLRAYLELTVAKKYPIEVMAGKANVEIRPKLFNKGEIVRTIFEEARKRKEFPEFVLTAGDDTTDEDMFRVLAEEPEQKGIFPVLVGPQSKLTIAKYHVDSVDGLHSILEALSDTIDV</sequence>
<dbReference type="SUPFAM" id="SSF56784">
    <property type="entry name" value="HAD-like"/>
    <property type="match status" value="1"/>
</dbReference>
<comment type="similarity">
    <text evidence="2">In the C-terminal section; belongs to the trehalose phosphatase family.</text>
</comment>
<comment type="similarity">
    <text evidence="1">In the N-terminal section; belongs to the glycosyltransferase 20 family.</text>
</comment>
<dbReference type="NCBIfam" id="TIGR00685">
    <property type="entry name" value="T6PP"/>
    <property type="match status" value="1"/>
</dbReference>
<dbReference type="Gene3D" id="3.40.50.1000">
    <property type="entry name" value="HAD superfamily/HAD-like"/>
    <property type="match status" value="1"/>
</dbReference>
<dbReference type="InterPro" id="IPR001830">
    <property type="entry name" value="Glyco_trans_20"/>
</dbReference>
<dbReference type="GO" id="GO:0031505">
    <property type="term" value="P:fungal-type cell wall organization"/>
    <property type="evidence" value="ECO:0007669"/>
    <property type="project" value="TreeGrafter"/>
</dbReference>
<accession>A0AAV5RH04</accession>
<dbReference type="GO" id="GO:0005829">
    <property type="term" value="C:cytosol"/>
    <property type="evidence" value="ECO:0007669"/>
    <property type="project" value="TreeGrafter"/>
</dbReference>
<dbReference type="CDD" id="cd01627">
    <property type="entry name" value="HAD_TPP"/>
    <property type="match status" value="1"/>
</dbReference>